<reference evidence="8" key="1">
    <citation type="submission" date="2020-01" db="EMBL/GenBank/DDBJ databases">
        <title>'Steroidobacter agaridevorans' sp. nov., agar-degrading bacteria isolated from rhizosphere soils.</title>
        <authorList>
            <person name="Ikenaga M."/>
            <person name="Kataoka M."/>
            <person name="Murouchi A."/>
            <person name="Katsuragi S."/>
            <person name="Sakai M."/>
        </authorList>
    </citation>
    <scope>NUCLEOTIDE SEQUENCE [LARGE SCALE GENOMIC DNA]</scope>
    <source>
        <strain evidence="8">YU21-B</strain>
    </source>
</reference>
<comment type="similarity">
    <text evidence="1">Belongs to the sigma-70 factor family. ECF subfamily.</text>
</comment>
<evidence type="ECO:0000256" key="3">
    <source>
        <dbReference type="ARBA" id="ARBA00023082"/>
    </source>
</evidence>
<evidence type="ECO:0000256" key="1">
    <source>
        <dbReference type="ARBA" id="ARBA00010641"/>
    </source>
</evidence>
<dbReference type="NCBIfam" id="TIGR02937">
    <property type="entry name" value="sigma70-ECF"/>
    <property type="match status" value="1"/>
</dbReference>
<dbReference type="InterPro" id="IPR007627">
    <property type="entry name" value="RNA_pol_sigma70_r2"/>
</dbReference>
<dbReference type="Pfam" id="PF08281">
    <property type="entry name" value="Sigma70_r4_2"/>
    <property type="match status" value="1"/>
</dbReference>
<dbReference type="InterPro" id="IPR013325">
    <property type="entry name" value="RNA_pol_sigma_r2"/>
</dbReference>
<keyword evidence="4" id="KW-0804">Transcription</keyword>
<sequence length="184" mass="21659">MFRWRKQAAAPVPAAPPAADSVEFLVHLDRRYRRPLTSYFEKRIRESYDIDDLVQEVFIRLAHRPNFENIEYLEGYVFQVAANVIRDRVRRRAVRHASDHDPLENCELPTNDFSPERVLQGRQLLDRALGSLLELPARTRHVFVLRLYEGMKQEEIAASLQISVETVRFHLRRAKEHMARGLEK</sequence>
<dbReference type="RefSeq" id="WP_161812619.1">
    <property type="nucleotide sequence ID" value="NZ_BLJN01000003.1"/>
</dbReference>
<dbReference type="InterPro" id="IPR013324">
    <property type="entry name" value="RNA_pol_sigma_r3/r4-like"/>
</dbReference>
<evidence type="ECO:0000313" key="8">
    <source>
        <dbReference type="Proteomes" id="UP000445000"/>
    </source>
</evidence>
<protein>
    <submittedName>
        <fullName evidence="7">DNA-directed RNA polymerase sigma-70 factor</fullName>
    </submittedName>
</protein>
<dbReference type="GO" id="GO:0003677">
    <property type="term" value="F:DNA binding"/>
    <property type="evidence" value="ECO:0007669"/>
    <property type="project" value="InterPro"/>
</dbReference>
<dbReference type="InterPro" id="IPR039425">
    <property type="entry name" value="RNA_pol_sigma-70-like"/>
</dbReference>
<evidence type="ECO:0000259" key="5">
    <source>
        <dbReference type="Pfam" id="PF04542"/>
    </source>
</evidence>
<keyword evidence="2" id="KW-0805">Transcription regulation</keyword>
<dbReference type="InterPro" id="IPR014284">
    <property type="entry name" value="RNA_pol_sigma-70_dom"/>
</dbReference>
<dbReference type="Gene3D" id="1.10.10.10">
    <property type="entry name" value="Winged helix-like DNA-binding domain superfamily/Winged helix DNA-binding domain"/>
    <property type="match status" value="1"/>
</dbReference>
<comment type="caution">
    <text evidence="7">The sequence shown here is derived from an EMBL/GenBank/DDBJ whole genome shotgun (WGS) entry which is preliminary data.</text>
</comment>
<gene>
    <name evidence="7" type="ORF">GCM10011487_28960</name>
</gene>
<dbReference type="PANTHER" id="PTHR43133:SF63">
    <property type="entry name" value="RNA POLYMERASE SIGMA FACTOR FECI-RELATED"/>
    <property type="match status" value="1"/>
</dbReference>
<evidence type="ECO:0000256" key="2">
    <source>
        <dbReference type="ARBA" id="ARBA00023015"/>
    </source>
</evidence>
<dbReference type="GO" id="GO:0016987">
    <property type="term" value="F:sigma factor activity"/>
    <property type="evidence" value="ECO:0007669"/>
    <property type="project" value="UniProtKB-KW"/>
</dbReference>
<accession>A0A829YE47</accession>
<keyword evidence="3" id="KW-0731">Sigma factor</keyword>
<dbReference type="InterPro" id="IPR013249">
    <property type="entry name" value="RNA_pol_sigma70_r4_t2"/>
</dbReference>
<name>A0A829YE47_9GAMM</name>
<dbReference type="Pfam" id="PF04542">
    <property type="entry name" value="Sigma70_r2"/>
    <property type="match status" value="1"/>
</dbReference>
<keyword evidence="8" id="KW-1185">Reference proteome</keyword>
<dbReference type="GO" id="GO:0006352">
    <property type="term" value="P:DNA-templated transcription initiation"/>
    <property type="evidence" value="ECO:0007669"/>
    <property type="project" value="InterPro"/>
</dbReference>
<dbReference type="EMBL" id="BLJN01000003">
    <property type="protein sequence ID" value="GFE80896.1"/>
    <property type="molecule type" value="Genomic_DNA"/>
</dbReference>
<dbReference type="InterPro" id="IPR036388">
    <property type="entry name" value="WH-like_DNA-bd_sf"/>
</dbReference>
<proteinExistence type="inferred from homology"/>
<dbReference type="SUPFAM" id="SSF88946">
    <property type="entry name" value="Sigma2 domain of RNA polymerase sigma factors"/>
    <property type="match status" value="1"/>
</dbReference>
<feature type="domain" description="RNA polymerase sigma factor 70 region 4 type 2" evidence="6">
    <location>
        <begin position="132"/>
        <end position="178"/>
    </location>
</feature>
<feature type="domain" description="RNA polymerase sigma-70 region 2" evidence="5">
    <location>
        <begin position="30"/>
        <end position="93"/>
    </location>
</feature>
<dbReference type="AlphaFoldDB" id="A0A829YE47"/>
<organism evidence="7 8">
    <name type="scientific">Steroidobacter agaridevorans</name>
    <dbReference type="NCBI Taxonomy" id="2695856"/>
    <lineage>
        <taxon>Bacteria</taxon>
        <taxon>Pseudomonadati</taxon>
        <taxon>Pseudomonadota</taxon>
        <taxon>Gammaproteobacteria</taxon>
        <taxon>Steroidobacterales</taxon>
        <taxon>Steroidobacteraceae</taxon>
        <taxon>Steroidobacter</taxon>
    </lineage>
</organism>
<dbReference type="PANTHER" id="PTHR43133">
    <property type="entry name" value="RNA POLYMERASE ECF-TYPE SIGMA FACTO"/>
    <property type="match status" value="1"/>
</dbReference>
<dbReference type="Proteomes" id="UP000445000">
    <property type="component" value="Unassembled WGS sequence"/>
</dbReference>
<dbReference type="GO" id="GO:0000428">
    <property type="term" value="C:DNA-directed RNA polymerase complex"/>
    <property type="evidence" value="ECO:0007669"/>
    <property type="project" value="UniProtKB-KW"/>
</dbReference>
<evidence type="ECO:0000313" key="7">
    <source>
        <dbReference type="EMBL" id="GFE80896.1"/>
    </source>
</evidence>
<keyword evidence="7" id="KW-0240">DNA-directed RNA polymerase</keyword>
<dbReference type="Gene3D" id="1.10.1740.10">
    <property type="match status" value="1"/>
</dbReference>
<evidence type="ECO:0000259" key="6">
    <source>
        <dbReference type="Pfam" id="PF08281"/>
    </source>
</evidence>
<dbReference type="CDD" id="cd06171">
    <property type="entry name" value="Sigma70_r4"/>
    <property type="match status" value="1"/>
</dbReference>
<evidence type="ECO:0000256" key="4">
    <source>
        <dbReference type="ARBA" id="ARBA00023163"/>
    </source>
</evidence>
<dbReference type="SUPFAM" id="SSF88659">
    <property type="entry name" value="Sigma3 and sigma4 domains of RNA polymerase sigma factors"/>
    <property type="match status" value="1"/>
</dbReference>